<name>A0ABT4U002_9ACTN</name>
<evidence type="ECO:0000256" key="1">
    <source>
        <dbReference type="SAM" id="Coils"/>
    </source>
</evidence>
<feature type="region of interest" description="Disordered" evidence="2">
    <location>
        <begin position="230"/>
        <end position="258"/>
    </location>
</feature>
<organism evidence="4 5">
    <name type="scientific">Nocardiopsis endophytica</name>
    <dbReference type="NCBI Taxonomy" id="3018445"/>
    <lineage>
        <taxon>Bacteria</taxon>
        <taxon>Bacillati</taxon>
        <taxon>Actinomycetota</taxon>
        <taxon>Actinomycetes</taxon>
        <taxon>Streptosporangiales</taxon>
        <taxon>Nocardiopsidaceae</taxon>
        <taxon>Nocardiopsis</taxon>
    </lineage>
</organism>
<keyword evidence="5" id="KW-1185">Reference proteome</keyword>
<dbReference type="EMBL" id="JAQFWQ010000012">
    <property type="protein sequence ID" value="MDA2810284.1"/>
    <property type="molecule type" value="Genomic_DNA"/>
</dbReference>
<reference evidence="4 5" key="1">
    <citation type="submission" date="2023-01" db="EMBL/GenBank/DDBJ databases">
        <title>Draft genome sequence of Nocardiopsis sp. RSe5-2 isolated from halophytes.</title>
        <authorList>
            <person name="Duangmal K."/>
            <person name="Chantavorakit T."/>
        </authorList>
    </citation>
    <scope>NUCLEOTIDE SEQUENCE [LARGE SCALE GENOMIC DNA]</scope>
    <source>
        <strain evidence="4 5">RSe5-2</strain>
    </source>
</reference>
<comment type="caution">
    <text evidence="4">The sequence shown here is derived from an EMBL/GenBank/DDBJ whole genome shotgun (WGS) entry which is preliminary data.</text>
</comment>
<sequence>MVHDGGGSDGLIEPGFLLGDNSWGGRMSDRAQNEAIRGLRHQLDNQRQRLNSELRKVRGSLEQRLDRMAASFDAFVELSDVREQLVPFTGAAMARRRVLLMLDGEAPDELRLEASAAEGDYWLLPAAHGLHALLRDDLRGAQRGFSEAADLDPLRAGVFTLLAAAERAPEAAPALADWILSAVLPEAPGHAASHEWALILLAAEGRLGDGARASVLAGCAELVLDSPEDTPLPSELLEFGKGGPQERRRTRPPGLSGTEAVKQALAAADRLAALRRTAEAAEAVGAEPSGEDGSGDGSPSLPPSLALNVAKPLLRRLVEEGSPEEAPLLYRAAQLRAVVESGGGASDDVELETWKDPRGRTLDLLPASAFSPEAGPLLRRFALEVFAPLALREARGQAEAALAPLPDRSAVRVNGVEVAIGTSGADTAGVRAAQDRARDAAGNGGNDSTHTIGAGVAGAIAVVSGLFGLVMQQGGLLVVAVIALAAAGGLVLMGRDAQKKTDEERTVRAASTDKKLASAAESWAQYRSEAEQAQARAREDAKAVERMLGAGR</sequence>
<accession>A0ABT4U002</accession>
<evidence type="ECO:0000256" key="2">
    <source>
        <dbReference type="SAM" id="MobiDB-lite"/>
    </source>
</evidence>
<feature type="transmembrane region" description="Helical" evidence="3">
    <location>
        <begin position="474"/>
        <end position="493"/>
    </location>
</feature>
<keyword evidence="3" id="KW-0472">Membrane</keyword>
<evidence type="ECO:0000256" key="3">
    <source>
        <dbReference type="SAM" id="Phobius"/>
    </source>
</evidence>
<evidence type="ECO:0000313" key="4">
    <source>
        <dbReference type="EMBL" id="MDA2810284.1"/>
    </source>
</evidence>
<keyword evidence="3" id="KW-1133">Transmembrane helix</keyword>
<proteinExistence type="predicted"/>
<feature type="coiled-coil region" evidence="1">
    <location>
        <begin position="33"/>
        <end position="60"/>
    </location>
</feature>
<keyword evidence="1" id="KW-0175">Coiled coil</keyword>
<dbReference type="RefSeq" id="WP_270684333.1">
    <property type="nucleotide sequence ID" value="NZ_JAQFWQ010000012.1"/>
</dbReference>
<protein>
    <submittedName>
        <fullName evidence="4">Uncharacterized protein</fullName>
    </submittedName>
</protein>
<evidence type="ECO:0000313" key="5">
    <source>
        <dbReference type="Proteomes" id="UP001527866"/>
    </source>
</evidence>
<keyword evidence="3" id="KW-0812">Transmembrane</keyword>
<feature type="compositionally biased region" description="Low complexity" evidence="2">
    <location>
        <begin position="279"/>
        <end position="288"/>
    </location>
</feature>
<dbReference type="Proteomes" id="UP001527866">
    <property type="component" value="Unassembled WGS sequence"/>
</dbReference>
<feature type="region of interest" description="Disordered" evidence="2">
    <location>
        <begin position="279"/>
        <end position="304"/>
    </location>
</feature>
<gene>
    <name evidence="4" type="ORF">O4J56_06495</name>
</gene>